<sequence>MIKLITKGTSFTEVYMAIIIKGMETNTQEKFEWIHNFNVRNLVSSTPNDDLYIFMNYSDRDIEGIRSNVSAHKNSIVASDYMSEYSDIKVVKTTSDGSSIIDSILSSMPLGISVNISSASFDIIDAVKRYLVYNISDLKPLMAYAMYQFHKEFLFDKYINFINNGYTDNNGNKYALIIENSASLYMQMKEAIDTVYKTHSRIFDFMGIKMSILLVTDNSFINEKAHKLLTLGVNCAILVVLDNNNSRVSIRTDGSIDAVDVAKLFDENAKGKSKVSTVFVHFTTFDYETLINLIVNYKK</sequence>
<organism evidence="1 2">
    <name type="scientific">Streptomyces tamarix</name>
    <dbReference type="NCBI Taxonomy" id="3078565"/>
    <lineage>
        <taxon>Bacteria</taxon>
        <taxon>Bacillati</taxon>
        <taxon>Actinomycetota</taxon>
        <taxon>Actinomycetes</taxon>
        <taxon>Kitasatosporales</taxon>
        <taxon>Streptomycetaceae</taxon>
        <taxon>Streptomyces</taxon>
    </lineage>
</organism>
<gene>
    <name evidence="1" type="ORF">RND61_15340</name>
</gene>
<evidence type="ECO:0000313" key="1">
    <source>
        <dbReference type="EMBL" id="MDT9683422.1"/>
    </source>
</evidence>
<dbReference type="Proteomes" id="UP001250181">
    <property type="component" value="Unassembled WGS sequence"/>
</dbReference>
<proteinExistence type="predicted"/>
<dbReference type="RefSeq" id="WP_315878496.1">
    <property type="nucleotide sequence ID" value="NZ_JAWCTQ010000016.1"/>
</dbReference>
<accession>A0ABU3QLZ0</accession>
<dbReference type="EMBL" id="JAWCTQ010000016">
    <property type="protein sequence ID" value="MDT9683422.1"/>
    <property type="molecule type" value="Genomic_DNA"/>
</dbReference>
<keyword evidence="2" id="KW-1185">Reference proteome</keyword>
<comment type="caution">
    <text evidence="1">The sequence shown here is derived from an EMBL/GenBank/DDBJ whole genome shotgun (WGS) entry which is preliminary data.</text>
</comment>
<evidence type="ECO:0000313" key="2">
    <source>
        <dbReference type="Proteomes" id="UP001250181"/>
    </source>
</evidence>
<name>A0ABU3QLZ0_9ACTN</name>
<protein>
    <submittedName>
        <fullName evidence="1">Uncharacterized protein</fullName>
    </submittedName>
</protein>
<reference evidence="1 2" key="1">
    <citation type="submission" date="2023-09" db="EMBL/GenBank/DDBJ databases">
        <title>Streptomyces sp. nov.: A antagonism against Alternaria gaisen Producing Streptochlin, Isolated from Tamarix root soil.</title>
        <authorList>
            <person name="Chen Y."/>
        </authorList>
    </citation>
    <scope>NUCLEOTIDE SEQUENCE [LARGE SCALE GENOMIC DNA]</scope>
    <source>
        <strain evidence="1 2">TRM76323</strain>
    </source>
</reference>